<evidence type="ECO:0000259" key="1">
    <source>
        <dbReference type="Pfam" id="PF01869"/>
    </source>
</evidence>
<dbReference type="CDD" id="cd24007">
    <property type="entry name" value="ASKHA_NBD_eukNAGK-like"/>
    <property type="match status" value="1"/>
</dbReference>
<dbReference type="Gene3D" id="3.30.420.40">
    <property type="match status" value="2"/>
</dbReference>
<dbReference type="RefSeq" id="WP_126793579.1">
    <property type="nucleotide sequence ID" value="NZ_CP060720.1"/>
</dbReference>
<protein>
    <recommendedName>
        <fullName evidence="1">ATPase BadF/BadG/BcrA/BcrD type domain-containing protein</fullName>
    </recommendedName>
</protein>
<sequence>MKIGIDAGGTKTTAQLFNSDGNIIKTVKTGFGNPLINYREALNNIEEAIDNLIDASPSPLKKIAIGSAGAESGGYVEEMTHYFEKKFQTSVIVMSDLSLSHIATFNNKDGILLIAGTGSSCLYRKNGQFYQKGGWGHILGDEGSAYWLGLQLLKQLMAYFDQSPLLKDADILIPELLKLFPSKKEVIELVYRKPKAYVAEIAQLTEDFKQAEFIQDLNKECANHLANLVLSSTETTGEKVLSIALEGSVITKNKAIQTHFLKNLTDTGYTVNLITTSSGTNGVLYI</sequence>
<dbReference type="Proteomes" id="UP000288028">
    <property type="component" value="Unassembled WGS sequence"/>
</dbReference>
<dbReference type="SUPFAM" id="SSF53067">
    <property type="entry name" value="Actin-like ATPase domain"/>
    <property type="match status" value="2"/>
</dbReference>
<dbReference type="InterPro" id="IPR039758">
    <property type="entry name" value="NAGK-like"/>
</dbReference>
<evidence type="ECO:0000313" key="2">
    <source>
        <dbReference type="EMBL" id="RSU14902.1"/>
    </source>
</evidence>
<dbReference type="Pfam" id="PF01869">
    <property type="entry name" value="BcrAD_BadFG"/>
    <property type="match status" value="1"/>
</dbReference>
<evidence type="ECO:0000313" key="3">
    <source>
        <dbReference type="Proteomes" id="UP000288028"/>
    </source>
</evidence>
<proteinExistence type="predicted"/>
<comment type="caution">
    <text evidence="2">The sequence shown here is derived from an EMBL/GenBank/DDBJ whole genome shotgun (WGS) entry which is preliminary data.</text>
</comment>
<keyword evidence="3" id="KW-1185">Reference proteome</keyword>
<dbReference type="PANTHER" id="PTHR12862">
    <property type="entry name" value="BADF TYPE ATPASE DOMAIN-CONTAINING PROTEIN"/>
    <property type="match status" value="1"/>
</dbReference>
<dbReference type="EMBL" id="NGKB01000006">
    <property type="protein sequence ID" value="RSU14902.1"/>
    <property type="molecule type" value="Genomic_DNA"/>
</dbReference>
<dbReference type="AlphaFoldDB" id="A0A430B3X5"/>
<dbReference type="InterPro" id="IPR002731">
    <property type="entry name" value="ATPase_BadF"/>
</dbReference>
<name>A0A430B3X5_9ENTE</name>
<organism evidence="2 3">
    <name type="scientific">Vagococcus carniphilus</name>
    <dbReference type="NCBI Taxonomy" id="218144"/>
    <lineage>
        <taxon>Bacteria</taxon>
        <taxon>Bacillati</taxon>
        <taxon>Bacillota</taxon>
        <taxon>Bacilli</taxon>
        <taxon>Lactobacillales</taxon>
        <taxon>Enterococcaceae</taxon>
        <taxon>Vagococcus</taxon>
    </lineage>
</organism>
<reference evidence="2 3" key="1">
    <citation type="submission" date="2017-05" db="EMBL/GenBank/DDBJ databases">
        <title>Vagococcus spp. assemblies.</title>
        <authorList>
            <person name="Gulvik C.A."/>
        </authorList>
    </citation>
    <scope>NUCLEOTIDE SEQUENCE [LARGE SCALE GENOMIC DNA]</scope>
    <source>
        <strain evidence="2 3">SS1714</strain>
    </source>
</reference>
<dbReference type="OrthoDB" id="9772633at2"/>
<dbReference type="GeneID" id="95579557"/>
<gene>
    <name evidence="2" type="ORF">CBF28_07470</name>
</gene>
<accession>A0A430B3X5</accession>
<dbReference type="PANTHER" id="PTHR12862:SF0">
    <property type="entry name" value="N-ACETYL-D-GLUCOSAMINE KINASE"/>
    <property type="match status" value="1"/>
</dbReference>
<dbReference type="InterPro" id="IPR043129">
    <property type="entry name" value="ATPase_NBD"/>
</dbReference>
<feature type="domain" description="ATPase BadF/BadG/BcrA/BcrD type" evidence="1">
    <location>
        <begin position="3"/>
        <end position="255"/>
    </location>
</feature>
<dbReference type="GO" id="GO:0045127">
    <property type="term" value="F:N-acetylglucosamine kinase activity"/>
    <property type="evidence" value="ECO:0007669"/>
    <property type="project" value="InterPro"/>
</dbReference>